<accession>A0A1D8KB48</accession>
<keyword evidence="1" id="KW-0812">Transmembrane</keyword>
<reference evidence="2 3" key="1">
    <citation type="submission" date="2016-09" db="EMBL/GenBank/DDBJ databases">
        <title>Acidihalobacter prosperus V6 (DSM14174).</title>
        <authorList>
            <person name="Khaleque H.N."/>
            <person name="Ramsay J.P."/>
            <person name="Murphy R.J.T."/>
            <person name="Kaksonen A.H."/>
            <person name="Boxall N.J."/>
            <person name="Watkin E.L.J."/>
        </authorList>
    </citation>
    <scope>NUCLEOTIDE SEQUENCE [LARGE SCALE GENOMIC DNA]</scope>
    <source>
        <strain evidence="2 3">V6</strain>
    </source>
</reference>
<feature type="transmembrane region" description="Helical" evidence="1">
    <location>
        <begin position="27"/>
        <end position="45"/>
    </location>
</feature>
<keyword evidence="1" id="KW-1133">Transmembrane helix</keyword>
<gene>
    <name evidence="2" type="ORF">BJI67_14840</name>
</gene>
<keyword evidence="1" id="KW-0472">Membrane</keyword>
<dbReference type="RefSeq" id="WP_070073696.1">
    <property type="nucleotide sequence ID" value="NZ_CP017448.1"/>
</dbReference>
<sequence>MDAKTIDNKIDTEGLIYTETDTGSRTAVLAMILTVGLIGYVSNIIEMGAQTHISGWLRAMGAYFPPLGALLGLM</sequence>
<name>A0A1D8KB48_9GAMM</name>
<evidence type="ECO:0000313" key="3">
    <source>
        <dbReference type="Proteomes" id="UP000095342"/>
    </source>
</evidence>
<keyword evidence="3" id="KW-1185">Reference proteome</keyword>
<organism evidence="2 3">
    <name type="scientific">Acidihalobacter aeolianus</name>
    <dbReference type="NCBI Taxonomy" id="2792603"/>
    <lineage>
        <taxon>Bacteria</taxon>
        <taxon>Pseudomonadati</taxon>
        <taxon>Pseudomonadota</taxon>
        <taxon>Gammaproteobacteria</taxon>
        <taxon>Chromatiales</taxon>
        <taxon>Ectothiorhodospiraceae</taxon>
        <taxon>Acidihalobacter</taxon>
    </lineage>
</organism>
<dbReference type="EMBL" id="CP017448">
    <property type="protein sequence ID" value="AOV18166.1"/>
    <property type="molecule type" value="Genomic_DNA"/>
</dbReference>
<evidence type="ECO:0000256" key="1">
    <source>
        <dbReference type="SAM" id="Phobius"/>
    </source>
</evidence>
<proteinExistence type="predicted"/>
<dbReference type="AlphaFoldDB" id="A0A1D8KB48"/>
<protein>
    <submittedName>
        <fullName evidence="2">Uncharacterized protein</fullName>
    </submittedName>
</protein>
<evidence type="ECO:0000313" key="2">
    <source>
        <dbReference type="EMBL" id="AOV18166.1"/>
    </source>
</evidence>
<dbReference type="Proteomes" id="UP000095342">
    <property type="component" value="Chromosome"/>
</dbReference>
<dbReference type="KEGG" id="aaeo:BJI67_14840"/>